<dbReference type="Pfam" id="PF09851">
    <property type="entry name" value="SHOCT"/>
    <property type="match status" value="1"/>
</dbReference>
<name>A0A372JI18_9ACTN</name>
<keyword evidence="2" id="KW-0812">Transmembrane</keyword>
<evidence type="ECO:0000256" key="2">
    <source>
        <dbReference type="SAM" id="Phobius"/>
    </source>
</evidence>
<comment type="caution">
    <text evidence="4">The sequence shown here is derived from an EMBL/GenBank/DDBJ whole genome shotgun (WGS) entry which is preliminary data.</text>
</comment>
<sequence>MGHGSGGTWGWMALMMMGLWTLVIGAAVWIVLRAGFGRRRDGGPAAGDSPRDRATDEGGGARAILAERYARGEIDTEEYEERLARLG</sequence>
<gene>
    <name evidence="4" type="ORF">DZF91_21565</name>
</gene>
<feature type="region of interest" description="Disordered" evidence="1">
    <location>
        <begin position="38"/>
        <end position="59"/>
    </location>
</feature>
<dbReference type="Proteomes" id="UP000261811">
    <property type="component" value="Unassembled WGS sequence"/>
</dbReference>
<evidence type="ECO:0000259" key="3">
    <source>
        <dbReference type="Pfam" id="PF09851"/>
    </source>
</evidence>
<dbReference type="InterPro" id="IPR018649">
    <property type="entry name" value="SHOCT"/>
</dbReference>
<protein>
    <submittedName>
        <fullName evidence="4">SHOCT domain-containing protein</fullName>
    </submittedName>
</protein>
<evidence type="ECO:0000313" key="5">
    <source>
        <dbReference type="Proteomes" id="UP000261811"/>
    </source>
</evidence>
<dbReference type="OrthoDB" id="3748887at2"/>
<keyword evidence="2" id="KW-1133">Transmembrane helix</keyword>
<dbReference type="EMBL" id="QURH01000333">
    <property type="protein sequence ID" value="RFU39600.1"/>
    <property type="molecule type" value="Genomic_DNA"/>
</dbReference>
<keyword evidence="2" id="KW-0472">Membrane</keyword>
<dbReference type="AlphaFoldDB" id="A0A372JI18"/>
<keyword evidence="5" id="KW-1185">Reference proteome</keyword>
<feature type="domain" description="SHOCT" evidence="3">
    <location>
        <begin position="63"/>
        <end position="86"/>
    </location>
</feature>
<accession>A0A372JI18</accession>
<evidence type="ECO:0000313" key="4">
    <source>
        <dbReference type="EMBL" id="RFU39600.1"/>
    </source>
</evidence>
<evidence type="ECO:0000256" key="1">
    <source>
        <dbReference type="SAM" id="MobiDB-lite"/>
    </source>
</evidence>
<feature type="transmembrane region" description="Helical" evidence="2">
    <location>
        <begin position="12"/>
        <end position="32"/>
    </location>
</feature>
<proteinExistence type="predicted"/>
<organism evidence="4 5">
    <name type="scientific">Actinomadura logoneensis</name>
    <dbReference type="NCBI Taxonomy" id="2293572"/>
    <lineage>
        <taxon>Bacteria</taxon>
        <taxon>Bacillati</taxon>
        <taxon>Actinomycetota</taxon>
        <taxon>Actinomycetes</taxon>
        <taxon>Streptosporangiales</taxon>
        <taxon>Thermomonosporaceae</taxon>
        <taxon>Actinomadura</taxon>
    </lineage>
</organism>
<reference evidence="4 5" key="1">
    <citation type="submission" date="2018-08" db="EMBL/GenBank/DDBJ databases">
        <title>Actinomadura jelena sp. nov., a novel Actinomycete isolated from soil in Chad.</title>
        <authorList>
            <person name="Shi L."/>
        </authorList>
    </citation>
    <scope>NUCLEOTIDE SEQUENCE [LARGE SCALE GENOMIC DNA]</scope>
    <source>
        <strain evidence="4 5">NEAU-G17</strain>
    </source>
</reference>